<evidence type="ECO:0000313" key="3">
    <source>
        <dbReference type="Proteomes" id="UP000515512"/>
    </source>
</evidence>
<sequence length="126" mass="13237">MRPELINRLYAGYVSALLSPAAPIIVTGGNPQNGVTEAQAMADWLIQRGVAPERIHTETRANSTVQNATFSAQLMQAINVHAAVLITSADHIGRALNNFRAAGISVVATMTPDESPLGAESFGPGE</sequence>
<gene>
    <name evidence="2" type="ORF">H0264_16170</name>
</gene>
<feature type="domain" description="DUF218" evidence="1">
    <location>
        <begin position="17"/>
        <end position="111"/>
    </location>
</feature>
<dbReference type="Pfam" id="PF02698">
    <property type="entry name" value="DUF218"/>
    <property type="match status" value="1"/>
</dbReference>
<dbReference type="Gene3D" id="3.40.50.620">
    <property type="entry name" value="HUPs"/>
    <property type="match status" value="1"/>
</dbReference>
<dbReference type="Proteomes" id="UP000515512">
    <property type="component" value="Chromosome"/>
</dbReference>
<evidence type="ECO:0000313" key="2">
    <source>
        <dbReference type="EMBL" id="QLY34433.1"/>
    </source>
</evidence>
<proteinExistence type="predicted"/>
<dbReference type="PANTHER" id="PTHR30336:SF4">
    <property type="entry name" value="ENVELOPE BIOGENESIS FACTOR ELYC"/>
    <property type="match status" value="1"/>
</dbReference>
<name>A0A7D6VGA1_9NOCA</name>
<dbReference type="InterPro" id="IPR003848">
    <property type="entry name" value="DUF218"/>
</dbReference>
<protein>
    <submittedName>
        <fullName evidence="2">YdcF family protein</fullName>
    </submittedName>
</protein>
<dbReference type="GO" id="GO:0043164">
    <property type="term" value="P:Gram-negative-bacterium-type cell wall biogenesis"/>
    <property type="evidence" value="ECO:0007669"/>
    <property type="project" value="TreeGrafter"/>
</dbReference>
<evidence type="ECO:0000259" key="1">
    <source>
        <dbReference type="Pfam" id="PF02698"/>
    </source>
</evidence>
<dbReference type="EMBL" id="CP059399">
    <property type="protein sequence ID" value="QLY34433.1"/>
    <property type="molecule type" value="Genomic_DNA"/>
</dbReference>
<dbReference type="KEGG" id="nhu:H0264_16170"/>
<dbReference type="PANTHER" id="PTHR30336">
    <property type="entry name" value="INNER MEMBRANE PROTEIN, PROBABLE PERMEASE"/>
    <property type="match status" value="1"/>
</dbReference>
<dbReference type="GO" id="GO:0000270">
    <property type="term" value="P:peptidoglycan metabolic process"/>
    <property type="evidence" value="ECO:0007669"/>
    <property type="project" value="TreeGrafter"/>
</dbReference>
<dbReference type="AlphaFoldDB" id="A0A7D6VGA1"/>
<dbReference type="CDD" id="cd06259">
    <property type="entry name" value="YdcF-like"/>
    <property type="match status" value="1"/>
</dbReference>
<dbReference type="InterPro" id="IPR014729">
    <property type="entry name" value="Rossmann-like_a/b/a_fold"/>
</dbReference>
<organism evidence="2 3">
    <name type="scientific">Nocardia huaxiensis</name>
    <dbReference type="NCBI Taxonomy" id="2755382"/>
    <lineage>
        <taxon>Bacteria</taxon>
        <taxon>Bacillati</taxon>
        <taxon>Actinomycetota</taxon>
        <taxon>Actinomycetes</taxon>
        <taxon>Mycobacteriales</taxon>
        <taxon>Nocardiaceae</taxon>
        <taxon>Nocardia</taxon>
    </lineage>
</organism>
<accession>A0A7D6VGA1</accession>
<dbReference type="InterPro" id="IPR051599">
    <property type="entry name" value="Cell_Envelope_Assoc"/>
</dbReference>
<reference evidence="2 3" key="1">
    <citation type="submission" date="2020-07" db="EMBL/GenBank/DDBJ databases">
        <authorList>
            <person name="Zhuang K."/>
            <person name="Ran Y."/>
        </authorList>
    </citation>
    <scope>NUCLEOTIDE SEQUENCE [LARGE SCALE GENOMIC DNA]</scope>
    <source>
        <strain evidence="2 3">WCH-YHL-001</strain>
    </source>
</reference>
<dbReference type="GO" id="GO:0005886">
    <property type="term" value="C:plasma membrane"/>
    <property type="evidence" value="ECO:0007669"/>
    <property type="project" value="TreeGrafter"/>
</dbReference>
<keyword evidence="3" id="KW-1185">Reference proteome</keyword>